<sequence length="178" mass="20590">MKVTCDEDQFPFYLDEYGLERFPLYWYSEPVQILGMAKISGESARMVEFLEEFVEKIELLSLTMLFKWDKEREYVERYLETTTGGLKNFFKNRAERGHLASNIVKAEEGVVVNQPPEKKRVPNMKRRRAEEGGSSKKVIDLTSSKCCGKEISLEEVKGFAEKQRKLHGYAGEEDLTSV</sequence>
<accession>A0ABU6R4F1</accession>
<dbReference type="Proteomes" id="UP001341840">
    <property type="component" value="Unassembled WGS sequence"/>
</dbReference>
<feature type="region of interest" description="Disordered" evidence="1">
    <location>
        <begin position="116"/>
        <end position="137"/>
    </location>
</feature>
<keyword evidence="3" id="KW-1185">Reference proteome</keyword>
<organism evidence="2 3">
    <name type="scientific">Stylosanthes scabra</name>
    <dbReference type="NCBI Taxonomy" id="79078"/>
    <lineage>
        <taxon>Eukaryota</taxon>
        <taxon>Viridiplantae</taxon>
        <taxon>Streptophyta</taxon>
        <taxon>Embryophyta</taxon>
        <taxon>Tracheophyta</taxon>
        <taxon>Spermatophyta</taxon>
        <taxon>Magnoliopsida</taxon>
        <taxon>eudicotyledons</taxon>
        <taxon>Gunneridae</taxon>
        <taxon>Pentapetalae</taxon>
        <taxon>rosids</taxon>
        <taxon>fabids</taxon>
        <taxon>Fabales</taxon>
        <taxon>Fabaceae</taxon>
        <taxon>Papilionoideae</taxon>
        <taxon>50 kb inversion clade</taxon>
        <taxon>dalbergioids sensu lato</taxon>
        <taxon>Dalbergieae</taxon>
        <taxon>Pterocarpus clade</taxon>
        <taxon>Stylosanthes</taxon>
    </lineage>
</organism>
<proteinExistence type="predicted"/>
<name>A0ABU6R4F1_9FABA</name>
<evidence type="ECO:0000313" key="3">
    <source>
        <dbReference type="Proteomes" id="UP001341840"/>
    </source>
</evidence>
<evidence type="ECO:0000256" key="1">
    <source>
        <dbReference type="SAM" id="MobiDB-lite"/>
    </source>
</evidence>
<evidence type="ECO:0000313" key="2">
    <source>
        <dbReference type="EMBL" id="MED6118129.1"/>
    </source>
</evidence>
<feature type="compositionally biased region" description="Basic and acidic residues" evidence="1">
    <location>
        <begin position="128"/>
        <end position="137"/>
    </location>
</feature>
<dbReference type="EMBL" id="JASCZI010030209">
    <property type="protein sequence ID" value="MED6118129.1"/>
    <property type="molecule type" value="Genomic_DNA"/>
</dbReference>
<gene>
    <name evidence="2" type="ORF">PIB30_000111</name>
</gene>
<comment type="caution">
    <text evidence="2">The sequence shown here is derived from an EMBL/GenBank/DDBJ whole genome shotgun (WGS) entry which is preliminary data.</text>
</comment>
<reference evidence="2 3" key="1">
    <citation type="journal article" date="2023" name="Plants (Basel)">
        <title>Bridging the Gap: Combining Genomics and Transcriptomics Approaches to Understand Stylosanthes scabra, an Orphan Legume from the Brazilian Caatinga.</title>
        <authorList>
            <person name="Ferreira-Neto J.R.C."/>
            <person name="da Silva M.D."/>
            <person name="Binneck E."/>
            <person name="de Melo N.F."/>
            <person name="da Silva R.H."/>
            <person name="de Melo A.L.T.M."/>
            <person name="Pandolfi V."/>
            <person name="Bustamante F.O."/>
            <person name="Brasileiro-Vidal A.C."/>
            <person name="Benko-Iseppon A.M."/>
        </authorList>
    </citation>
    <scope>NUCLEOTIDE SEQUENCE [LARGE SCALE GENOMIC DNA]</scope>
    <source>
        <tissue evidence="2">Leaves</tissue>
    </source>
</reference>
<protein>
    <submittedName>
        <fullName evidence="2">Uncharacterized protein</fullName>
    </submittedName>
</protein>